<dbReference type="GO" id="GO:0015276">
    <property type="term" value="F:ligand-gated monoatomic ion channel activity"/>
    <property type="evidence" value="ECO:0007669"/>
    <property type="project" value="InterPro"/>
</dbReference>
<evidence type="ECO:0000313" key="7">
    <source>
        <dbReference type="EMBL" id="PYD56723.1"/>
    </source>
</evidence>
<protein>
    <submittedName>
        <fullName evidence="7">Amino acid ABC transporter</fullName>
    </submittedName>
</protein>
<dbReference type="GO" id="GO:0030313">
    <property type="term" value="C:cell envelope"/>
    <property type="evidence" value="ECO:0007669"/>
    <property type="project" value="UniProtKB-SubCell"/>
</dbReference>
<dbReference type="PANTHER" id="PTHR35936:SF19">
    <property type="entry name" value="AMINO-ACID-BINDING PROTEIN YXEM-RELATED"/>
    <property type="match status" value="1"/>
</dbReference>
<dbReference type="Gene3D" id="3.40.190.10">
    <property type="entry name" value="Periplasmic binding protein-like II"/>
    <property type="match status" value="2"/>
</dbReference>
<keyword evidence="3" id="KW-0732">Signal</keyword>
<dbReference type="SUPFAM" id="SSF53850">
    <property type="entry name" value="Periplasmic binding protein-like II"/>
    <property type="match status" value="1"/>
</dbReference>
<evidence type="ECO:0000259" key="5">
    <source>
        <dbReference type="SMART" id="SM00062"/>
    </source>
</evidence>
<dbReference type="PROSITE" id="PS01039">
    <property type="entry name" value="SBP_BACTERIAL_3"/>
    <property type="match status" value="1"/>
</dbReference>
<dbReference type="STRING" id="1220579.GCA_001571345_01880"/>
<organism evidence="7 8">
    <name type="scientific">Komagataeibacter xylinus</name>
    <name type="common">Gluconacetobacter xylinus</name>
    <dbReference type="NCBI Taxonomy" id="28448"/>
    <lineage>
        <taxon>Bacteria</taxon>
        <taxon>Pseudomonadati</taxon>
        <taxon>Pseudomonadota</taxon>
        <taxon>Alphaproteobacteria</taxon>
        <taxon>Acetobacterales</taxon>
        <taxon>Acetobacteraceae</taxon>
        <taxon>Komagataeibacter</taxon>
    </lineage>
</organism>
<evidence type="ECO:0000256" key="2">
    <source>
        <dbReference type="ARBA" id="ARBA00010333"/>
    </source>
</evidence>
<feature type="domain" description="Solute-binding protein family 3/N-terminal" evidence="5">
    <location>
        <begin position="40"/>
        <end position="263"/>
    </location>
</feature>
<evidence type="ECO:0000256" key="4">
    <source>
        <dbReference type="RuleBase" id="RU003744"/>
    </source>
</evidence>
<dbReference type="InterPro" id="IPR001320">
    <property type="entry name" value="Iontro_rcpt_C"/>
</dbReference>
<dbReference type="SMART" id="SM00079">
    <property type="entry name" value="PBPe"/>
    <property type="match status" value="1"/>
</dbReference>
<proteinExistence type="inferred from homology"/>
<evidence type="ECO:0000259" key="6">
    <source>
        <dbReference type="SMART" id="SM00079"/>
    </source>
</evidence>
<dbReference type="OrthoDB" id="6192933at2"/>
<dbReference type="SMART" id="SM00062">
    <property type="entry name" value="PBPb"/>
    <property type="match status" value="1"/>
</dbReference>
<evidence type="ECO:0000256" key="1">
    <source>
        <dbReference type="ARBA" id="ARBA00004196"/>
    </source>
</evidence>
<comment type="similarity">
    <text evidence="2 4">Belongs to the bacterial solute-binding protein 3 family.</text>
</comment>
<dbReference type="Pfam" id="PF00497">
    <property type="entry name" value="SBP_bac_3"/>
    <property type="match status" value="1"/>
</dbReference>
<dbReference type="InterPro" id="IPR018313">
    <property type="entry name" value="SBP_3_CS"/>
</dbReference>
<dbReference type="PANTHER" id="PTHR35936">
    <property type="entry name" value="MEMBRANE-BOUND LYTIC MUREIN TRANSGLYCOSYLASE F"/>
    <property type="match status" value="1"/>
</dbReference>
<dbReference type="AlphaFoldDB" id="A0A318PL32"/>
<name>A0A318PL32_KOMXY</name>
<dbReference type="InterPro" id="IPR001638">
    <property type="entry name" value="Solute-binding_3/MltF_N"/>
</dbReference>
<sequence length="274" mass="30601">MILMLGIMVRLACLVGIMFVALPAGPAWARSLDEILHAGTIRVGINPTLPPLALFDEKNELVGFDVDLAQEVASKLGVKLEIVQVSAPDRVPFVASGRVDVVLGGMTRDTLRAKVIDFSVPINSENYGIITREDKSFSKLSDLDNDNITLVQVRGGAVISFIQKNLPKAHLILLDNYNDRDRALAQGRGDASFDRIDSMEYRLKIFPAIKWKIIPSPEFGVTYSGFGMEKGNYSLRDWLNIALYELHTSGMIETLWEKWFLRPMDTKVPVTPYF</sequence>
<dbReference type="Proteomes" id="UP000248257">
    <property type="component" value="Unassembled WGS sequence"/>
</dbReference>
<accession>A0A318PL32</accession>
<comment type="caution">
    <text evidence="7">The sequence shown here is derived from an EMBL/GenBank/DDBJ whole genome shotgun (WGS) entry which is preliminary data.</text>
</comment>
<comment type="subcellular location">
    <subcellularLocation>
        <location evidence="1">Cell envelope</location>
    </subcellularLocation>
</comment>
<evidence type="ECO:0000256" key="3">
    <source>
        <dbReference type="ARBA" id="ARBA00022729"/>
    </source>
</evidence>
<feature type="domain" description="Ionotropic glutamate receptor C-terminal" evidence="6">
    <location>
        <begin position="40"/>
        <end position="262"/>
    </location>
</feature>
<keyword evidence="8" id="KW-1185">Reference proteome</keyword>
<gene>
    <name evidence="7" type="ORF">CFR75_09265</name>
</gene>
<evidence type="ECO:0000313" key="8">
    <source>
        <dbReference type="Proteomes" id="UP000248257"/>
    </source>
</evidence>
<dbReference type="GO" id="GO:0016020">
    <property type="term" value="C:membrane"/>
    <property type="evidence" value="ECO:0007669"/>
    <property type="project" value="InterPro"/>
</dbReference>
<reference evidence="7 8" key="1">
    <citation type="submission" date="2017-07" db="EMBL/GenBank/DDBJ databases">
        <title>A draft genome sequence of Komagataeibacter xylinus LMG 1515.</title>
        <authorList>
            <person name="Skraban J."/>
            <person name="Cleenwerck I."/>
            <person name="Vandamme P."/>
            <person name="Trcek J."/>
        </authorList>
    </citation>
    <scope>NUCLEOTIDE SEQUENCE [LARGE SCALE GENOMIC DNA]</scope>
    <source>
        <strain evidence="7 8">LMG 1515</strain>
    </source>
</reference>
<dbReference type="EMBL" id="NKUC01000017">
    <property type="protein sequence ID" value="PYD56723.1"/>
    <property type="molecule type" value="Genomic_DNA"/>
</dbReference>